<dbReference type="PANTHER" id="PTHR39179:SF1">
    <property type="entry name" value="SPORE COAT PROTEIN I"/>
    <property type="match status" value="1"/>
</dbReference>
<proteinExistence type="predicted"/>
<protein>
    <submittedName>
        <fullName evidence="1">Spore coat protein, CotS family</fullName>
    </submittedName>
</protein>
<sequence length="358" mass="42073">MEDRNLEIFKQYNIKIYNTYRIRGAFIAETDKGLKLLKSLESSKSRVEFENTLLEYLNDYPYVDLYMRNNAGELITEDSAGNKYLLKNWFPGEECNLRNETDIANGAINLALLHSVLREVPLSEELVVKNTGADLIELFDKRNRELKRVRSYIREKKKKNEFELCYINCYDEFYEQAKEATRLLLESNYRELVKEAREHCYVCHGNYTYHNIIMVNAAQGSGLLPKVPMGEERLSAAVFKNKPGVEMATTNFDKACIGVQCTDLYFYIRKCLEKNDWDIDIGSMILNTYTDILPLDRDEKKLLYILLLYPEKFWKITNFYYNGKKSWVPQRNIQKLIGTWEQSKGRKKFLECLSNTLN</sequence>
<dbReference type="InterPro" id="IPR011009">
    <property type="entry name" value="Kinase-like_dom_sf"/>
</dbReference>
<dbReference type="OrthoDB" id="9771902at2"/>
<keyword evidence="1" id="KW-0946">Virion</keyword>
<dbReference type="InterPro" id="IPR047175">
    <property type="entry name" value="CotS-like"/>
</dbReference>
<dbReference type="EMBL" id="FRAC01000011">
    <property type="protein sequence ID" value="SHK37878.1"/>
    <property type="molecule type" value="Genomic_DNA"/>
</dbReference>
<dbReference type="PANTHER" id="PTHR39179">
    <property type="entry name" value="SPORE COAT PROTEIN I"/>
    <property type="match status" value="1"/>
</dbReference>
<organism evidence="1 2">
    <name type="scientific">Anaerocolumna jejuensis DSM 15929</name>
    <dbReference type="NCBI Taxonomy" id="1121322"/>
    <lineage>
        <taxon>Bacteria</taxon>
        <taxon>Bacillati</taxon>
        <taxon>Bacillota</taxon>
        <taxon>Clostridia</taxon>
        <taxon>Lachnospirales</taxon>
        <taxon>Lachnospiraceae</taxon>
        <taxon>Anaerocolumna</taxon>
    </lineage>
</organism>
<dbReference type="RefSeq" id="WP_073276044.1">
    <property type="nucleotide sequence ID" value="NZ_FRAC01000011.1"/>
</dbReference>
<reference evidence="1 2" key="1">
    <citation type="submission" date="2016-11" db="EMBL/GenBank/DDBJ databases">
        <authorList>
            <person name="Jaros S."/>
            <person name="Januszkiewicz K."/>
            <person name="Wedrychowicz H."/>
        </authorList>
    </citation>
    <scope>NUCLEOTIDE SEQUENCE [LARGE SCALE GENOMIC DNA]</scope>
    <source>
        <strain evidence="1 2">DSM 15929</strain>
    </source>
</reference>
<dbReference type="GO" id="GO:0042601">
    <property type="term" value="C:endospore-forming forespore"/>
    <property type="evidence" value="ECO:0007669"/>
    <property type="project" value="TreeGrafter"/>
</dbReference>
<gene>
    <name evidence="1" type="ORF">SAMN02745136_02351</name>
</gene>
<name>A0A1M6RZW0_9FIRM</name>
<accession>A0A1M6RZW0</accession>
<dbReference type="Proteomes" id="UP000184386">
    <property type="component" value="Unassembled WGS sequence"/>
</dbReference>
<dbReference type="SUPFAM" id="SSF56112">
    <property type="entry name" value="Protein kinase-like (PK-like)"/>
    <property type="match status" value="1"/>
</dbReference>
<evidence type="ECO:0000313" key="1">
    <source>
        <dbReference type="EMBL" id="SHK37878.1"/>
    </source>
</evidence>
<keyword evidence="1" id="KW-0167">Capsid protein</keyword>
<dbReference type="Gene3D" id="3.90.1200.10">
    <property type="match status" value="2"/>
</dbReference>
<evidence type="ECO:0000313" key="2">
    <source>
        <dbReference type="Proteomes" id="UP000184386"/>
    </source>
</evidence>
<dbReference type="STRING" id="1121322.SAMN02745136_02351"/>
<dbReference type="Gene3D" id="3.30.200.20">
    <property type="entry name" value="Phosphorylase Kinase, domain 1"/>
    <property type="match status" value="1"/>
</dbReference>
<keyword evidence="2" id="KW-1185">Reference proteome</keyword>
<dbReference type="AlphaFoldDB" id="A0A1M6RZW0"/>